<dbReference type="InterPro" id="IPR000643">
    <property type="entry name" value="Iodothyronine_deiodinase"/>
</dbReference>
<dbReference type="PANTHER" id="PTHR11781">
    <property type="entry name" value="IODOTHYRONINE DEIODINASE"/>
    <property type="match status" value="1"/>
</dbReference>
<name>A0A815GUG0_9BILA</name>
<comment type="caution">
    <text evidence="2">The sequence shown here is derived from an EMBL/GenBank/DDBJ whole genome shotgun (WGS) entry which is preliminary data.</text>
</comment>
<reference evidence="2" key="1">
    <citation type="submission" date="2021-02" db="EMBL/GenBank/DDBJ databases">
        <authorList>
            <person name="Nowell W R."/>
        </authorList>
    </citation>
    <scope>NUCLEOTIDE SEQUENCE</scope>
</reference>
<dbReference type="EMBL" id="CAJNOO010003549">
    <property type="protein sequence ID" value="CAF1343107.1"/>
    <property type="molecule type" value="Genomic_DNA"/>
</dbReference>
<keyword evidence="1" id="KW-0712">Selenocysteine</keyword>
<accession>A0A815GUG0</accession>
<dbReference type="GO" id="GO:0042446">
    <property type="term" value="P:hormone biosynthetic process"/>
    <property type="evidence" value="ECO:0007669"/>
    <property type="project" value="UniProtKB-KW"/>
</dbReference>
<sequence length="335" mass="39009">MDVNKTSSTDSLEKLYAEIAQKTAAAITAEGRPLSGNNGLSIQRSLPQLPRYQPPPPPSPPMERYMVCRMFFPTSGHMGFDTIKLSDELPPIEIVREMILYETYLRLSDSIQKIMDEYHTDECAVTYIHNLIQQHVVEYFGYRDVNALRTALYRFPDDPIVQAAFYVKYNKISQGVVQQGQCTRDVNFWPTINNIGWFNNLTSISSKCRANERACSLTCAEWYTSYCNYIAEAHSQDEWPVGQTISCVDQPKTFEQRLENARRFKKDFNFEMPMFVDDINNTFLNTYGSWPFRFFVIYEGKLILKAEPDKETFTYDMNEIDKWITNFYQSHTQTI</sequence>
<keyword evidence="1" id="KW-0893">Thyroid hormones biosynthesis</keyword>
<dbReference type="AlphaFoldDB" id="A0A815GUG0"/>
<dbReference type="Gene3D" id="3.40.30.10">
    <property type="entry name" value="Glutaredoxin"/>
    <property type="match status" value="1"/>
</dbReference>
<dbReference type="OrthoDB" id="10022550at2759"/>
<organism evidence="2 3">
    <name type="scientific">Rotaria sordida</name>
    <dbReference type="NCBI Taxonomy" id="392033"/>
    <lineage>
        <taxon>Eukaryota</taxon>
        <taxon>Metazoa</taxon>
        <taxon>Spiralia</taxon>
        <taxon>Gnathifera</taxon>
        <taxon>Rotifera</taxon>
        <taxon>Eurotatoria</taxon>
        <taxon>Bdelloidea</taxon>
        <taxon>Philodinida</taxon>
        <taxon>Philodinidae</taxon>
        <taxon>Rotaria</taxon>
    </lineage>
</organism>
<comment type="function">
    <text evidence="1">Responsible for the deiodination of T4 (3,5,3',5'-tetraiodothyronine).</text>
</comment>
<keyword evidence="1" id="KW-0560">Oxidoreductase</keyword>
<evidence type="ECO:0000313" key="3">
    <source>
        <dbReference type="Proteomes" id="UP000663882"/>
    </source>
</evidence>
<dbReference type="GO" id="GO:0004800">
    <property type="term" value="F:thyroxine 5'-deiodinase activity"/>
    <property type="evidence" value="ECO:0007669"/>
    <property type="project" value="InterPro"/>
</dbReference>
<dbReference type="Proteomes" id="UP000663882">
    <property type="component" value="Unassembled WGS sequence"/>
</dbReference>
<evidence type="ECO:0000313" key="2">
    <source>
        <dbReference type="EMBL" id="CAF1343107.1"/>
    </source>
</evidence>
<protein>
    <recommendedName>
        <fullName evidence="1">Iodothyronine deiodinase</fullName>
    </recommendedName>
</protein>
<gene>
    <name evidence="2" type="ORF">RFH988_LOCUS31892</name>
</gene>
<dbReference type="PANTHER" id="PTHR11781:SF22">
    <property type="entry name" value="TYPE I IODOTHYRONINE DEIODINASE"/>
    <property type="match status" value="1"/>
</dbReference>
<proteinExistence type="inferred from homology"/>
<evidence type="ECO:0000256" key="1">
    <source>
        <dbReference type="RuleBase" id="RU000676"/>
    </source>
</evidence>
<comment type="similarity">
    <text evidence="1">Belongs to the iodothyronine deiodinase family.</text>
</comment>
<dbReference type="Pfam" id="PF00837">
    <property type="entry name" value="T4_deiodinase"/>
    <property type="match status" value="1"/>
</dbReference>